<protein>
    <recommendedName>
        <fullName evidence="2">Thioredoxin domain-containing protein</fullName>
    </recommendedName>
</protein>
<keyword evidence="1" id="KW-0472">Membrane</keyword>
<keyword evidence="1" id="KW-1133">Transmembrane helix</keyword>
<name>A0ABP5CJB4_9ACTN</name>
<dbReference type="PROSITE" id="PS51352">
    <property type="entry name" value="THIOREDOXIN_2"/>
    <property type="match status" value="1"/>
</dbReference>
<keyword evidence="1" id="KW-0812">Transmembrane</keyword>
<gene>
    <name evidence="3" type="ORF">GCM10009838_22630</name>
</gene>
<dbReference type="CDD" id="cd02966">
    <property type="entry name" value="TlpA_like_family"/>
    <property type="match status" value="1"/>
</dbReference>
<dbReference type="EMBL" id="BAAAQM010000010">
    <property type="protein sequence ID" value="GAA1964750.1"/>
    <property type="molecule type" value="Genomic_DNA"/>
</dbReference>
<sequence length="189" mass="19419">MSYLAAAVGLLTLLTLFNLILMLGVIRRLREHSERLGSLSGAGVPVPAGPMMPVGETVGAFTTATTDGETVSSELFDGETLVGFFSPGCQPCKVQLPRFAAHARSFPGGRDRVLAVVVVGGPDEDPEPYVKALAGVARVVVEPHGGPLYDAFEVTGFPSVALVDSSGTVQATSARVGDLSAARPQAVGG</sequence>
<dbReference type="InterPro" id="IPR000866">
    <property type="entry name" value="AhpC/TSA"/>
</dbReference>
<evidence type="ECO:0000259" key="2">
    <source>
        <dbReference type="PROSITE" id="PS51352"/>
    </source>
</evidence>
<accession>A0ABP5CJB4</accession>
<organism evidence="3 4">
    <name type="scientific">Catenulispora subtropica</name>
    <dbReference type="NCBI Taxonomy" id="450798"/>
    <lineage>
        <taxon>Bacteria</taxon>
        <taxon>Bacillati</taxon>
        <taxon>Actinomycetota</taxon>
        <taxon>Actinomycetes</taxon>
        <taxon>Catenulisporales</taxon>
        <taxon>Catenulisporaceae</taxon>
        <taxon>Catenulispora</taxon>
    </lineage>
</organism>
<reference evidence="4" key="1">
    <citation type="journal article" date="2019" name="Int. J. Syst. Evol. Microbiol.">
        <title>The Global Catalogue of Microorganisms (GCM) 10K type strain sequencing project: providing services to taxonomists for standard genome sequencing and annotation.</title>
        <authorList>
            <consortium name="The Broad Institute Genomics Platform"/>
            <consortium name="The Broad Institute Genome Sequencing Center for Infectious Disease"/>
            <person name="Wu L."/>
            <person name="Ma J."/>
        </authorList>
    </citation>
    <scope>NUCLEOTIDE SEQUENCE [LARGE SCALE GENOMIC DNA]</scope>
    <source>
        <strain evidence="4">JCM 16013</strain>
    </source>
</reference>
<dbReference type="SUPFAM" id="SSF52833">
    <property type="entry name" value="Thioredoxin-like"/>
    <property type="match status" value="1"/>
</dbReference>
<dbReference type="InterPro" id="IPR013766">
    <property type="entry name" value="Thioredoxin_domain"/>
</dbReference>
<dbReference type="Proteomes" id="UP001499854">
    <property type="component" value="Unassembled WGS sequence"/>
</dbReference>
<keyword evidence="4" id="KW-1185">Reference proteome</keyword>
<evidence type="ECO:0000256" key="1">
    <source>
        <dbReference type="SAM" id="Phobius"/>
    </source>
</evidence>
<evidence type="ECO:0000313" key="4">
    <source>
        <dbReference type="Proteomes" id="UP001499854"/>
    </source>
</evidence>
<proteinExistence type="predicted"/>
<feature type="transmembrane region" description="Helical" evidence="1">
    <location>
        <begin position="6"/>
        <end position="26"/>
    </location>
</feature>
<dbReference type="Pfam" id="PF00578">
    <property type="entry name" value="AhpC-TSA"/>
    <property type="match status" value="1"/>
</dbReference>
<dbReference type="InterPro" id="IPR036249">
    <property type="entry name" value="Thioredoxin-like_sf"/>
</dbReference>
<evidence type="ECO:0000313" key="3">
    <source>
        <dbReference type="EMBL" id="GAA1964750.1"/>
    </source>
</evidence>
<feature type="domain" description="Thioredoxin" evidence="2">
    <location>
        <begin position="52"/>
        <end position="189"/>
    </location>
</feature>
<comment type="caution">
    <text evidence="3">The sequence shown here is derived from an EMBL/GenBank/DDBJ whole genome shotgun (WGS) entry which is preliminary data.</text>
</comment>
<dbReference type="Gene3D" id="3.40.30.10">
    <property type="entry name" value="Glutaredoxin"/>
    <property type="match status" value="1"/>
</dbReference>
<dbReference type="RefSeq" id="WP_344656914.1">
    <property type="nucleotide sequence ID" value="NZ_BAAAQM010000010.1"/>
</dbReference>